<keyword evidence="1" id="KW-0472">Membrane</keyword>
<dbReference type="Proteomes" id="UP000268093">
    <property type="component" value="Unassembled WGS sequence"/>
</dbReference>
<dbReference type="EMBL" id="RBNI01000726">
    <property type="protein sequence ID" value="RUP51426.1"/>
    <property type="molecule type" value="Genomic_DNA"/>
</dbReference>
<feature type="transmembrane region" description="Helical" evidence="1">
    <location>
        <begin position="12"/>
        <end position="32"/>
    </location>
</feature>
<comment type="caution">
    <text evidence="2">The sequence shown here is derived from an EMBL/GenBank/DDBJ whole genome shotgun (WGS) entry which is preliminary data.</text>
</comment>
<reference evidence="2 3" key="1">
    <citation type="journal article" date="2018" name="New Phytol.">
        <title>Phylogenomics of Endogonaceae and evolution of mycorrhizas within Mucoromycota.</title>
        <authorList>
            <person name="Chang Y."/>
            <person name="Desiro A."/>
            <person name="Na H."/>
            <person name="Sandor L."/>
            <person name="Lipzen A."/>
            <person name="Clum A."/>
            <person name="Barry K."/>
            <person name="Grigoriev I.V."/>
            <person name="Martin F.M."/>
            <person name="Stajich J.E."/>
            <person name="Smith M.E."/>
            <person name="Bonito G."/>
            <person name="Spatafora J.W."/>
        </authorList>
    </citation>
    <scope>NUCLEOTIDE SEQUENCE [LARGE SCALE GENOMIC DNA]</scope>
    <source>
        <strain evidence="2 3">GMNB39</strain>
    </source>
</reference>
<sequence>MTVQVFDNYYLGITALVTILYQLSFFTVAASFKFDTVTDFAGGTSGFYCARCTDFGSGWGMGQHYSLLYNCAWIHLNEIHELDVPSRRSNMIL</sequence>
<name>A0A433DL34_9FUNG</name>
<accession>A0A433DL34</accession>
<proteinExistence type="predicted"/>
<keyword evidence="3" id="KW-1185">Reference proteome</keyword>
<keyword evidence="1" id="KW-0812">Transmembrane</keyword>
<protein>
    <submittedName>
        <fullName evidence="2">Uncharacterized protein</fullName>
    </submittedName>
</protein>
<dbReference type="OrthoDB" id="67965at2759"/>
<gene>
    <name evidence="2" type="ORF">BC936DRAFT_148146</name>
</gene>
<dbReference type="AlphaFoldDB" id="A0A433DL34"/>
<evidence type="ECO:0000313" key="3">
    <source>
        <dbReference type="Proteomes" id="UP000268093"/>
    </source>
</evidence>
<evidence type="ECO:0000313" key="2">
    <source>
        <dbReference type="EMBL" id="RUP51426.1"/>
    </source>
</evidence>
<organism evidence="2 3">
    <name type="scientific">Jimgerdemannia flammicorona</name>
    <dbReference type="NCBI Taxonomy" id="994334"/>
    <lineage>
        <taxon>Eukaryota</taxon>
        <taxon>Fungi</taxon>
        <taxon>Fungi incertae sedis</taxon>
        <taxon>Mucoromycota</taxon>
        <taxon>Mucoromycotina</taxon>
        <taxon>Endogonomycetes</taxon>
        <taxon>Endogonales</taxon>
        <taxon>Endogonaceae</taxon>
        <taxon>Jimgerdemannia</taxon>
    </lineage>
</organism>
<evidence type="ECO:0000256" key="1">
    <source>
        <dbReference type="SAM" id="Phobius"/>
    </source>
</evidence>
<keyword evidence="1" id="KW-1133">Transmembrane helix</keyword>